<evidence type="ECO:0000313" key="2">
    <source>
        <dbReference type="EMBL" id="KAF0900543.1"/>
    </source>
</evidence>
<feature type="region of interest" description="Disordered" evidence="1">
    <location>
        <begin position="63"/>
        <end position="132"/>
    </location>
</feature>
<organism evidence="2 3">
    <name type="scientific">Oryza meyeriana var. granulata</name>
    <dbReference type="NCBI Taxonomy" id="110450"/>
    <lineage>
        <taxon>Eukaryota</taxon>
        <taxon>Viridiplantae</taxon>
        <taxon>Streptophyta</taxon>
        <taxon>Embryophyta</taxon>
        <taxon>Tracheophyta</taxon>
        <taxon>Spermatophyta</taxon>
        <taxon>Magnoliopsida</taxon>
        <taxon>Liliopsida</taxon>
        <taxon>Poales</taxon>
        <taxon>Poaceae</taxon>
        <taxon>BOP clade</taxon>
        <taxon>Oryzoideae</taxon>
        <taxon>Oryzeae</taxon>
        <taxon>Oryzinae</taxon>
        <taxon>Oryza</taxon>
        <taxon>Oryza meyeriana</taxon>
    </lineage>
</organism>
<comment type="caution">
    <text evidence="2">The sequence shown here is derived from an EMBL/GenBank/DDBJ whole genome shotgun (WGS) entry which is preliminary data.</text>
</comment>
<dbReference type="EMBL" id="SPHZ02000009">
    <property type="protein sequence ID" value="KAF0900543.1"/>
    <property type="molecule type" value="Genomic_DNA"/>
</dbReference>
<evidence type="ECO:0000256" key="1">
    <source>
        <dbReference type="SAM" id="MobiDB-lite"/>
    </source>
</evidence>
<sequence>MVLQQALNLGKLQNKWEGPFMVAQASTHGAYCLAELDGAPLPHPWNAEALKKYYMPLGPAPRRSRAWLKPRGPGSPCEGWRSGPRADESYPSTREEQTVEAPASDSNGLNSRHGGSMAAAFPVQPVDGATWP</sequence>
<dbReference type="Proteomes" id="UP000479710">
    <property type="component" value="Unassembled WGS sequence"/>
</dbReference>
<gene>
    <name evidence="2" type="ORF">E2562_032138</name>
</gene>
<evidence type="ECO:0000313" key="3">
    <source>
        <dbReference type="Proteomes" id="UP000479710"/>
    </source>
</evidence>
<reference evidence="2 3" key="1">
    <citation type="submission" date="2019-11" db="EMBL/GenBank/DDBJ databases">
        <title>Whole genome sequence of Oryza granulata.</title>
        <authorList>
            <person name="Li W."/>
        </authorList>
    </citation>
    <scope>NUCLEOTIDE SEQUENCE [LARGE SCALE GENOMIC DNA]</scope>
    <source>
        <strain evidence="3">cv. Menghai</strain>
        <tissue evidence="2">Leaf</tissue>
    </source>
</reference>
<keyword evidence="3" id="KW-1185">Reference proteome</keyword>
<name>A0A6G1CLR1_9ORYZ</name>
<feature type="compositionally biased region" description="Basic and acidic residues" evidence="1">
    <location>
        <begin position="84"/>
        <end position="97"/>
    </location>
</feature>
<proteinExistence type="predicted"/>
<dbReference type="AlphaFoldDB" id="A0A6G1CLR1"/>
<protein>
    <submittedName>
        <fullName evidence="2">Uncharacterized protein</fullName>
    </submittedName>
</protein>
<dbReference type="OrthoDB" id="686884at2759"/>
<accession>A0A6G1CLR1</accession>